<protein>
    <submittedName>
        <fullName evidence="2">Hypothetical conserved protein</fullName>
    </submittedName>
</protein>
<dbReference type="eggNOG" id="COG3496">
    <property type="taxonomic scope" value="Bacteria"/>
</dbReference>
<dbReference type="HOGENOM" id="CLU_065913_1_0_5"/>
<dbReference type="EMBL" id="CP002568">
    <property type="protein sequence ID" value="ADZ70444.1"/>
    <property type="molecule type" value="Genomic_DNA"/>
</dbReference>
<proteinExistence type="predicted"/>
<evidence type="ECO:0000313" key="3">
    <source>
        <dbReference type="Proteomes" id="UP000008130"/>
    </source>
</evidence>
<accession>F2IXC6</accession>
<dbReference type="PANTHER" id="PTHR33973:SF4">
    <property type="entry name" value="OS07G0153300 PROTEIN"/>
    <property type="match status" value="1"/>
</dbReference>
<evidence type="ECO:0000313" key="2">
    <source>
        <dbReference type="EMBL" id="ADZ70444.1"/>
    </source>
</evidence>
<sequence length="291" mass="31603">MTTRATTAMAENGAPPQEPATLYAGTVMHARMKPVAHRFSYKVFSLLLDLDRLDEAEAGCALFSVGRFNLAGFDPRDHGPRDGTPLRAHVDALLRKAGLARAARVLLLAYPRILGYVFNPLSVYYAYDDAGTLTAVVYEVRNTFGDLHTYVAPVRVGQLSAAGLRQEQDKTFHVSPFLDMDQRYRFRLLPPGRSLRIRILECDADGPVLAATFQGTARPMTDAALAAACARVPLLTLKVIAGIHWQAFKLWLKGVRFYPRPIGGGKPGAPATARDDALAGTPGASYGHGKV</sequence>
<gene>
    <name evidence="2" type="ordered locus">SL003B_2018</name>
</gene>
<dbReference type="PANTHER" id="PTHR33973">
    <property type="entry name" value="OS07G0153300 PROTEIN"/>
    <property type="match status" value="1"/>
</dbReference>
<feature type="region of interest" description="Disordered" evidence="1">
    <location>
        <begin position="266"/>
        <end position="291"/>
    </location>
</feature>
<dbReference type="RefSeq" id="WP_013652762.1">
    <property type="nucleotide sequence ID" value="NC_015259.1"/>
</dbReference>
<dbReference type="Proteomes" id="UP000008130">
    <property type="component" value="Chromosome"/>
</dbReference>
<name>F2IXC6_POLGS</name>
<dbReference type="AlphaFoldDB" id="F2IXC6"/>
<dbReference type="Pfam" id="PF07103">
    <property type="entry name" value="DUF1365"/>
    <property type="match status" value="1"/>
</dbReference>
<dbReference type="STRING" id="991905.SL003B_2018"/>
<dbReference type="KEGG" id="pgv:SL003B_2018"/>
<evidence type="ECO:0000256" key="1">
    <source>
        <dbReference type="SAM" id="MobiDB-lite"/>
    </source>
</evidence>
<dbReference type="PATRIC" id="fig|991905.3.peg.2069"/>
<reference evidence="2 3" key="1">
    <citation type="journal article" date="2011" name="J. Bacteriol.">
        <title>Complete genome sequence of Polymorphum gilvum SL003B-26A1T, a crude oil-degrading bacterium from oil-polluted saline soil.</title>
        <authorList>
            <person name="Li S.G."/>
            <person name="Tang Y.Q."/>
            <person name="Nie Y."/>
            <person name="Cai M."/>
            <person name="Wu X.L."/>
        </authorList>
    </citation>
    <scope>NUCLEOTIDE SEQUENCE [LARGE SCALE GENOMIC DNA]</scope>
    <source>
        <strain evidence="3">LMG 25793 / CGMCC 1.9160 / SL003B-26A1</strain>
    </source>
</reference>
<dbReference type="InterPro" id="IPR010775">
    <property type="entry name" value="DUF1365"/>
</dbReference>
<keyword evidence="3" id="KW-1185">Reference proteome</keyword>
<organism evidence="2 3">
    <name type="scientific">Polymorphum gilvum (strain LMG 25793 / CGMCC 1.9160 / SL003B-26A1)</name>
    <dbReference type="NCBI Taxonomy" id="991905"/>
    <lineage>
        <taxon>Bacteria</taxon>
        <taxon>Pseudomonadati</taxon>
        <taxon>Pseudomonadota</taxon>
        <taxon>Alphaproteobacteria</taxon>
        <taxon>Rhodobacterales</taxon>
        <taxon>Paracoccaceae</taxon>
        <taxon>Polymorphum</taxon>
    </lineage>
</organism>